<dbReference type="Pfam" id="PF17963">
    <property type="entry name" value="Big_9"/>
    <property type="match status" value="2"/>
</dbReference>
<dbReference type="Gene3D" id="2.60.40.3440">
    <property type="match status" value="1"/>
</dbReference>
<name>A0AAE3JQ83_9FLAO</name>
<accession>A0AAE3JQ83</accession>
<dbReference type="EMBL" id="JAIRBC010000053">
    <property type="protein sequence ID" value="MCG2462885.1"/>
    <property type="molecule type" value="Genomic_DNA"/>
</dbReference>
<dbReference type="AlphaFoldDB" id="A0AAE3JQ83"/>
<keyword evidence="2" id="KW-1185">Reference proteome</keyword>
<comment type="caution">
    <text evidence="1">The sequence shown here is derived from an EMBL/GenBank/DDBJ whole genome shotgun (WGS) entry which is preliminary data.</text>
</comment>
<proteinExistence type="predicted"/>
<feature type="non-terminal residue" evidence="1">
    <location>
        <position position="1"/>
    </location>
</feature>
<dbReference type="NCBIfam" id="TIGR04131">
    <property type="entry name" value="Bac_Flav_CTERM"/>
    <property type="match status" value="1"/>
</dbReference>
<dbReference type="RefSeq" id="WP_317904016.1">
    <property type="nucleotide sequence ID" value="NZ_JAIRBC010000053.1"/>
</dbReference>
<reference evidence="1" key="1">
    <citation type="submission" date="2023-02" db="EMBL/GenBank/DDBJ databases">
        <title>Genome of Flavobacteriaceae gen. nov. sp. strain F89.</title>
        <authorList>
            <person name="Wang Y."/>
        </authorList>
    </citation>
    <scope>NUCLEOTIDE SEQUENCE</scope>
    <source>
        <strain evidence="1">F89</strain>
    </source>
</reference>
<dbReference type="Pfam" id="PF13585">
    <property type="entry name" value="CHU_C"/>
    <property type="match status" value="1"/>
</dbReference>
<protein>
    <submittedName>
        <fullName evidence="1">Gliding motility-associated C-terminal domain-containing protein</fullName>
    </submittedName>
</protein>
<dbReference type="InterPro" id="IPR026341">
    <property type="entry name" value="T9SS_type_B"/>
</dbReference>
<evidence type="ECO:0000313" key="1">
    <source>
        <dbReference type="EMBL" id="MCG2462885.1"/>
    </source>
</evidence>
<gene>
    <name evidence="1" type="ORF">K8352_19130</name>
</gene>
<sequence>DTVTYTPDTGYNGTDTFEYTVCDNAGTCDTAMVTITVGTMSIIDAVDDDYRSKPINGTAGGVVNGSNVYSNDTSNGEPLNPNDVILTSTPTGPLTVNTDGTVTVDPNTRIGTYTIEYTICEKSNPDNCDTATVTVEVDDDILINQMVTPNGDGKNDFLFIRGVRNFPNNSIKIFNRWGVLVYEGSGYNNQNNVFDGHSKGRSTLNVEKSLPASVYYYIFNYEKNMQNITLNGYIYVSK</sequence>
<dbReference type="Proteomes" id="UP001200642">
    <property type="component" value="Unassembled WGS sequence"/>
</dbReference>
<organism evidence="1 2">
    <name type="scientific">Cerina litoralis</name>
    <dbReference type="NCBI Taxonomy" id="2874477"/>
    <lineage>
        <taxon>Bacteria</taxon>
        <taxon>Pseudomonadati</taxon>
        <taxon>Bacteroidota</taxon>
        <taxon>Flavobacteriia</taxon>
        <taxon>Flavobacteriales</taxon>
        <taxon>Flavobacteriaceae</taxon>
        <taxon>Cerina</taxon>
    </lineage>
</organism>
<evidence type="ECO:0000313" key="2">
    <source>
        <dbReference type="Proteomes" id="UP001200642"/>
    </source>
</evidence>